<dbReference type="OrthoDB" id="7873770at2"/>
<dbReference type="EMBL" id="CP015093">
    <property type="protein sequence ID" value="APZ53113.1"/>
    <property type="molecule type" value="Genomic_DNA"/>
</dbReference>
<protein>
    <submittedName>
        <fullName evidence="1">Uncharacterized protein</fullName>
    </submittedName>
</protein>
<accession>A0A1P8UUN9</accession>
<dbReference type="KEGG" id="paby:Ga0080574_TMP2779"/>
<evidence type="ECO:0000313" key="2">
    <source>
        <dbReference type="Proteomes" id="UP000187059"/>
    </source>
</evidence>
<dbReference type="AlphaFoldDB" id="A0A1P8UUN9"/>
<dbReference type="STRING" id="1250539.Ga0080574_TMP2779"/>
<proteinExistence type="predicted"/>
<dbReference type="RefSeq" id="WP_076700376.1">
    <property type="nucleotide sequence ID" value="NZ_CP015093.1"/>
</dbReference>
<sequence>MTYRTDLLGRRPVMRPIERAEADGWAQHKREALGGKTIVSMNVAGTGSACENIVQVSTAPAPWEIGHG</sequence>
<keyword evidence="2" id="KW-1185">Reference proteome</keyword>
<gene>
    <name evidence="1" type="ORF">Ga0080574_TMP2779</name>
</gene>
<reference evidence="1 2" key="1">
    <citation type="submission" date="2016-04" db="EMBL/GenBank/DDBJ databases">
        <title>Deep-sea bacteria in the southern Pacific.</title>
        <authorList>
            <person name="Tang K."/>
        </authorList>
    </citation>
    <scope>NUCLEOTIDE SEQUENCE [LARGE SCALE GENOMIC DNA]</scope>
    <source>
        <strain evidence="1 2">JLT2014</strain>
    </source>
</reference>
<dbReference type="Proteomes" id="UP000187059">
    <property type="component" value="Chromosome"/>
</dbReference>
<evidence type="ECO:0000313" key="1">
    <source>
        <dbReference type="EMBL" id="APZ53113.1"/>
    </source>
</evidence>
<organism evidence="1 2">
    <name type="scientific">Salipiger abyssi</name>
    <dbReference type="NCBI Taxonomy" id="1250539"/>
    <lineage>
        <taxon>Bacteria</taxon>
        <taxon>Pseudomonadati</taxon>
        <taxon>Pseudomonadota</taxon>
        <taxon>Alphaproteobacteria</taxon>
        <taxon>Rhodobacterales</taxon>
        <taxon>Roseobacteraceae</taxon>
        <taxon>Salipiger</taxon>
    </lineage>
</organism>
<name>A0A1P8UUN9_9RHOB</name>